<name>A0ABP3Y5V6_9FLAO</name>
<sequence length="141" mass="15552">MSPEEITNTMMRNDAFSQWLGIQVTSTQSGYCKLSMKTRDEMLNGFGILHGGISYSLADSALAFASNSHGQHAVSIETSISHLKPVRTGETLTAIATERSISHKIAIYDIEVFNENSVKIALFKGTVYRKSTEWKNDSKSS</sequence>
<dbReference type="PANTHER" id="PTHR42856:SF1">
    <property type="entry name" value="ACYL-COENZYME A THIOESTERASE PAAI"/>
    <property type="match status" value="1"/>
</dbReference>
<protein>
    <submittedName>
        <fullName evidence="3">Hydroxyphenylacetyl-CoA thioesterase PaaI</fullName>
    </submittedName>
</protein>
<dbReference type="PANTHER" id="PTHR42856">
    <property type="entry name" value="ACYL-COENZYME A THIOESTERASE PAAI"/>
    <property type="match status" value="1"/>
</dbReference>
<dbReference type="InterPro" id="IPR052723">
    <property type="entry name" value="Acyl-CoA_thioesterase_PaaI"/>
</dbReference>
<proteinExistence type="predicted"/>
<dbReference type="CDD" id="cd03443">
    <property type="entry name" value="PaaI_thioesterase"/>
    <property type="match status" value="1"/>
</dbReference>
<evidence type="ECO:0000259" key="2">
    <source>
        <dbReference type="Pfam" id="PF03061"/>
    </source>
</evidence>
<accession>A0ABP3Y5V6</accession>
<keyword evidence="1" id="KW-0378">Hydrolase</keyword>
<dbReference type="Proteomes" id="UP001501126">
    <property type="component" value="Unassembled WGS sequence"/>
</dbReference>
<organism evidence="3 4">
    <name type="scientific">Wandonia haliotis</name>
    <dbReference type="NCBI Taxonomy" id="574963"/>
    <lineage>
        <taxon>Bacteria</taxon>
        <taxon>Pseudomonadati</taxon>
        <taxon>Bacteroidota</taxon>
        <taxon>Flavobacteriia</taxon>
        <taxon>Flavobacteriales</taxon>
        <taxon>Crocinitomicaceae</taxon>
        <taxon>Wandonia</taxon>
    </lineage>
</organism>
<comment type="caution">
    <text evidence="3">The sequence shown here is derived from an EMBL/GenBank/DDBJ whole genome shotgun (WGS) entry which is preliminary data.</text>
</comment>
<dbReference type="SUPFAM" id="SSF54637">
    <property type="entry name" value="Thioesterase/thiol ester dehydrase-isomerase"/>
    <property type="match status" value="1"/>
</dbReference>
<dbReference type="EMBL" id="BAAAFH010000022">
    <property type="protein sequence ID" value="GAA0876232.1"/>
    <property type="molecule type" value="Genomic_DNA"/>
</dbReference>
<evidence type="ECO:0000256" key="1">
    <source>
        <dbReference type="ARBA" id="ARBA00022801"/>
    </source>
</evidence>
<dbReference type="NCBIfam" id="TIGR00369">
    <property type="entry name" value="unchar_dom_1"/>
    <property type="match status" value="1"/>
</dbReference>
<reference evidence="4" key="1">
    <citation type="journal article" date="2019" name="Int. J. Syst. Evol. Microbiol.">
        <title>The Global Catalogue of Microorganisms (GCM) 10K type strain sequencing project: providing services to taxonomists for standard genome sequencing and annotation.</title>
        <authorList>
            <consortium name="The Broad Institute Genomics Platform"/>
            <consortium name="The Broad Institute Genome Sequencing Center for Infectious Disease"/>
            <person name="Wu L."/>
            <person name="Ma J."/>
        </authorList>
    </citation>
    <scope>NUCLEOTIDE SEQUENCE [LARGE SCALE GENOMIC DNA]</scope>
    <source>
        <strain evidence="4">JCM 16083</strain>
    </source>
</reference>
<dbReference type="Pfam" id="PF03061">
    <property type="entry name" value="4HBT"/>
    <property type="match status" value="1"/>
</dbReference>
<dbReference type="InterPro" id="IPR003736">
    <property type="entry name" value="PAAI_dom"/>
</dbReference>
<dbReference type="Gene3D" id="3.10.129.10">
    <property type="entry name" value="Hotdog Thioesterase"/>
    <property type="match status" value="1"/>
</dbReference>
<dbReference type="InterPro" id="IPR006683">
    <property type="entry name" value="Thioestr_dom"/>
</dbReference>
<gene>
    <name evidence="3" type="primary">paaI</name>
    <name evidence="3" type="ORF">GCM10009118_26420</name>
</gene>
<dbReference type="RefSeq" id="WP_343788634.1">
    <property type="nucleotide sequence ID" value="NZ_BAAAFH010000022.1"/>
</dbReference>
<keyword evidence="4" id="KW-1185">Reference proteome</keyword>
<evidence type="ECO:0000313" key="3">
    <source>
        <dbReference type="EMBL" id="GAA0876232.1"/>
    </source>
</evidence>
<dbReference type="InterPro" id="IPR029069">
    <property type="entry name" value="HotDog_dom_sf"/>
</dbReference>
<feature type="domain" description="Thioesterase" evidence="2">
    <location>
        <begin position="46"/>
        <end position="119"/>
    </location>
</feature>
<evidence type="ECO:0000313" key="4">
    <source>
        <dbReference type="Proteomes" id="UP001501126"/>
    </source>
</evidence>